<feature type="domain" description="J" evidence="2">
    <location>
        <begin position="331"/>
        <end position="393"/>
    </location>
</feature>
<gene>
    <name evidence="3" type="ORF">COB67_06120</name>
</gene>
<evidence type="ECO:0000313" key="4">
    <source>
        <dbReference type="Proteomes" id="UP000218113"/>
    </source>
</evidence>
<dbReference type="CDD" id="cd06257">
    <property type="entry name" value="DnaJ"/>
    <property type="match status" value="1"/>
</dbReference>
<dbReference type="EMBL" id="NVSR01000031">
    <property type="protein sequence ID" value="PCI28551.1"/>
    <property type="molecule type" value="Genomic_DNA"/>
</dbReference>
<dbReference type="SMART" id="SM00271">
    <property type="entry name" value="DnaJ"/>
    <property type="match status" value="1"/>
</dbReference>
<keyword evidence="1" id="KW-0175">Coiled coil</keyword>
<dbReference type="Pfam" id="PF00226">
    <property type="entry name" value="DnaJ"/>
    <property type="match status" value="1"/>
</dbReference>
<sequence>MNSLVSKIEELQNLSQIVAFDSLEDRKDFAEIISGFFWKFTMKSYAYFQELFKEFTQVETLFEHLLSLHHISEEIRKDEHSKRYVLLLELVRMMEETYCNKAVENPLVSLLDQSLQEDHPIREYLAGKDSTISQFIQSLDQLSLQMPKPASQEVLEPSVDEKLLRDTEELTEKLRLAEKEVQRLNEELREKHRQAEEETQRLNEELDASLNHNNKLETDEAQFHDKIKGLHKKMRWLEQSVLDEAVNVYQKNRRLKRALRAEEEQGRTLKRDLDSSQREHEKIIVKKQEQFISQEKKLQATILKLNQKVDDLNQHLKAKDNPTLTVNDEEEACAILELSMFNLSKLEIGKQYKTLAKQWHPDRFVKNPRRFRLATEIFMEINLAKDLLSARSLNSPL</sequence>
<evidence type="ECO:0000259" key="2">
    <source>
        <dbReference type="PROSITE" id="PS50076"/>
    </source>
</evidence>
<accession>A0A2A4T5E6</accession>
<evidence type="ECO:0000256" key="1">
    <source>
        <dbReference type="SAM" id="Coils"/>
    </source>
</evidence>
<dbReference type="InterPro" id="IPR001623">
    <property type="entry name" value="DnaJ_domain"/>
</dbReference>
<reference evidence="4" key="1">
    <citation type="submission" date="2017-08" db="EMBL/GenBank/DDBJ databases">
        <title>A dynamic microbial community with high functional redundancy inhabits the cold, oxic subseafloor aquifer.</title>
        <authorList>
            <person name="Tully B.J."/>
            <person name="Wheat C.G."/>
            <person name="Glazer B.T."/>
            <person name="Huber J.A."/>
        </authorList>
    </citation>
    <scope>NUCLEOTIDE SEQUENCE [LARGE SCALE GENOMIC DNA]</scope>
</reference>
<organism evidence="3 4">
    <name type="scientific">SAR324 cluster bacterium</name>
    <dbReference type="NCBI Taxonomy" id="2024889"/>
    <lineage>
        <taxon>Bacteria</taxon>
        <taxon>Deltaproteobacteria</taxon>
        <taxon>SAR324 cluster</taxon>
    </lineage>
</organism>
<dbReference type="Gene3D" id="1.10.287.110">
    <property type="entry name" value="DnaJ domain"/>
    <property type="match status" value="1"/>
</dbReference>
<dbReference type="InterPro" id="IPR036869">
    <property type="entry name" value="J_dom_sf"/>
</dbReference>
<feature type="coiled-coil region" evidence="1">
    <location>
        <begin position="245"/>
        <end position="315"/>
    </location>
</feature>
<protein>
    <recommendedName>
        <fullName evidence="2">J domain-containing protein</fullName>
    </recommendedName>
</protein>
<proteinExistence type="predicted"/>
<evidence type="ECO:0000313" key="3">
    <source>
        <dbReference type="EMBL" id="PCI28551.1"/>
    </source>
</evidence>
<comment type="caution">
    <text evidence="3">The sequence shown here is derived from an EMBL/GenBank/DDBJ whole genome shotgun (WGS) entry which is preliminary data.</text>
</comment>
<dbReference type="PROSITE" id="PS50076">
    <property type="entry name" value="DNAJ_2"/>
    <property type="match status" value="1"/>
</dbReference>
<name>A0A2A4T5E6_9DELT</name>
<dbReference type="Proteomes" id="UP000218113">
    <property type="component" value="Unassembled WGS sequence"/>
</dbReference>
<dbReference type="AlphaFoldDB" id="A0A2A4T5E6"/>
<dbReference type="SUPFAM" id="SSF46565">
    <property type="entry name" value="Chaperone J-domain"/>
    <property type="match status" value="1"/>
</dbReference>
<feature type="coiled-coil region" evidence="1">
    <location>
        <begin position="160"/>
        <end position="219"/>
    </location>
</feature>